<dbReference type="Proteomes" id="UP001642484">
    <property type="component" value="Unassembled WGS sequence"/>
</dbReference>
<protein>
    <submittedName>
        <fullName evidence="2">Uncharacterized protein</fullName>
    </submittedName>
</protein>
<sequence>MLKEVRRAILCVAVVTVRCFIGQAPRPPIGPSRPPSRASQPLAVSWHGWHHVHRTVWQRLSSAWPWQKPKPEPYFLQPLHDFYHAVTMQLHLLWKATGLGPWLMLFWTALSPYPPFSWLQWLVLKVWHLPLLYRSYIMFLFVDNVWKWLLPSFHSEVVVGAWLALLYRFNPKAYVQRVVNRLVSMLNKQAKLLSPKGVKAPLPQELLETLCTRLRNDAQLLQVLGHHRTLRVWPKLRRQTLGSLSFSSPREAWLLKTIVDGYYREVEAEVKEATLVAAAQQAAAKMRALHEAMDSARLASKDGGLSQGTGGLMTEVDVASAQAADAIIALGQAKVEAQEATARVGKALGKTWQAKMDELMDAHKAVPDVVAELRRLDPKDKDQKDPKGPGKKPK</sequence>
<proteinExistence type="predicted"/>
<evidence type="ECO:0000256" key="1">
    <source>
        <dbReference type="SAM" id="MobiDB-lite"/>
    </source>
</evidence>
<comment type="caution">
    <text evidence="2">The sequence shown here is derived from an EMBL/GenBank/DDBJ whole genome shotgun (WGS) entry which is preliminary data.</text>
</comment>
<feature type="region of interest" description="Disordered" evidence="1">
    <location>
        <begin position="370"/>
        <end position="394"/>
    </location>
</feature>
<evidence type="ECO:0000313" key="3">
    <source>
        <dbReference type="EMBL" id="CAK9042315.1"/>
    </source>
</evidence>
<gene>
    <name evidence="2" type="ORF">CCMP2556_LOCUS22533</name>
    <name evidence="3" type="ORF">CCMP2556_LOCUS22541</name>
</gene>
<accession>A0ABP0LUL6</accession>
<feature type="compositionally biased region" description="Basic and acidic residues" evidence="1">
    <location>
        <begin position="370"/>
        <end position="388"/>
    </location>
</feature>
<reference evidence="2 4" key="1">
    <citation type="submission" date="2024-02" db="EMBL/GenBank/DDBJ databases">
        <authorList>
            <person name="Chen Y."/>
            <person name="Shah S."/>
            <person name="Dougan E. K."/>
            <person name="Thang M."/>
            <person name="Chan C."/>
        </authorList>
    </citation>
    <scope>NUCLEOTIDE SEQUENCE [LARGE SCALE GENOMIC DNA]</scope>
</reference>
<dbReference type="EMBL" id="CAXAMN010014014">
    <property type="protein sequence ID" value="CAK9042315.1"/>
    <property type="molecule type" value="Genomic_DNA"/>
</dbReference>
<evidence type="ECO:0000313" key="4">
    <source>
        <dbReference type="Proteomes" id="UP001642484"/>
    </source>
</evidence>
<evidence type="ECO:0000313" key="2">
    <source>
        <dbReference type="EMBL" id="CAK9042287.1"/>
    </source>
</evidence>
<name>A0ABP0LUL6_9DINO</name>
<organism evidence="2 4">
    <name type="scientific">Durusdinium trenchii</name>
    <dbReference type="NCBI Taxonomy" id="1381693"/>
    <lineage>
        <taxon>Eukaryota</taxon>
        <taxon>Sar</taxon>
        <taxon>Alveolata</taxon>
        <taxon>Dinophyceae</taxon>
        <taxon>Suessiales</taxon>
        <taxon>Symbiodiniaceae</taxon>
        <taxon>Durusdinium</taxon>
    </lineage>
</organism>
<keyword evidence="4" id="KW-1185">Reference proteome</keyword>
<dbReference type="EMBL" id="CAXAMN010014003">
    <property type="protein sequence ID" value="CAK9042287.1"/>
    <property type="molecule type" value="Genomic_DNA"/>
</dbReference>